<keyword evidence="4" id="KW-1185">Reference proteome</keyword>
<dbReference type="Gene3D" id="3.30.70.100">
    <property type="match status" value="1"/>
</dbReference>
<keyword evidence="1" id="KW-0479">Metal-binding</keyword>
<accession>A0A512L963</accession>
<evidence type="ECO:0000313" key="4">
    <source>
        <dbReference type="Proteomes" id="UP000321337"/>
    </source>
</evidence>
<dbReference type="PROSITE" id="PS01047">
    <property type="entry name" value="HMA_1"/>
    <property type="match status" value="1"/>
</dbReference>
<dbReference type="FunFam" id="3.30.70.100:FF:000001">
    <property type="entry name" value="ATPase copper transporting beta"/>
    <property type="match status" value="1"/>
</dbReference>
<dbReference type="InterPro" id="IPR036163">
    <property type="entry name" value="HMA_dom_sf"/>
</dbReference>
<dbReference type="OrthoDB" id="9813965at2"/>
<protein>
    <recommendedName>
        <fullName evidence="2">HMA domain-containing protein</fullName>
    </recommendedName>
</protein>
<feature type="domain" description="HMA" evidence="2">
    <location>
        <begin position="2"/>
        <end position="68"/>
    </location>
</feature>
<proteinExistence type="predicted"/>
<evidence type="ECO:0000259" key="2">
    <source>
        <dbReference type="PROSITE" id="PS50846"/>
    </source>
</evidence>
<dbReference type="SUPFAM" id="SSF55008">
    <property type="entry name" value="HMA, heavy metal-associated domain"/>
    <property type="match status" value="1"/>
</dbReference>
<dbReference type="InterPro" id="IPR017969">
    <property type="entry name" value="Heavy-metal-associated_CS"/>
</dbReference>
<evidence type="ECO:0000313" key="3">
    <source>
        <dbReference type="EMBL" id="GEP31019.1"/>
    </source>
</evidence>
<dbReference type="AlphaFoldDB" id="A0A512L963"/>
<sequence>MNTATFKIEGMHCDGCASNIQALLGKSAGVQKAAVSFREGQARVLYEAKSITEDELAAVIEKAGYRVVQRSSV</sequence>
<evidence type="ECO:0000256" key="1">
    <source>
        <dbReference type="ARBA" id="ARBA00022723"/>
    </source>
</evidence>
<dbReference type="GO" id="GO:0046872">
    <property type="term" value="F:metal ion binding"/>
    <property type="evidence" value="ECO:0007669"/>
    <property type="project" value="UniProtKB-KW"/>
</dbReference>
<dbReference type="PANTHER" id="PTHR46594:SF4">
    <property type="entry name" value="P-TYPE CATION-TRANSPORTING ATPASE"/>
    <property type="match status" value="1"/>
</dbReference>
<dbReference type="InterPro" id="IPR006121">
    <property type="entry name" value="HMA_dom"/>
</dbReference>
<dbReference type="Proteomes" id="UP000321337">
    <property type="component" value="Unassembled WGS sequence"/>
</dbReference>
<dbReference type="PROSITE" id="PS50846">
    <property type="entry name" value="HMA_2"/>
    <property type="match status" value="1"/>
</dbReference>
<dbReference type="EMBL" id="BKAD01000021">
    <property type="protein sequence ID" value="GEP31019.1"/>
    <property type="molecule type" value="Genomic_DNA"/>
</dbReference>
<dbReference type="CDD" id="cd00371">
    <property type="entry name" value="HMA"/>
    <property type="match status" value="1"/>
</dbReference>
<name>A0A512L963_9PROT</name>
<comment type="caution">
    <text evidence="3">The sequence shown here is derived from an EMBL/GenBank/DDBJ whole genome shotgun (WGS) entry which is preliminary data.</text>
</comment>
<dbReference type="PANTHER" id="PTHR46594">
    <property type="entry name" value="P-TYPE CATION-TRANSPORTING ATPASE"/>
    <property type="match status" value="1"/>
</dbReference>
<organism evidence="3 4">
    <name type="scientific">Sulfuriferula plumbiphila</name>
    <dbReference type="NCBI Taxonomy" id="171865"/>
    <lineage>
        <taxon>Bacteria</taxon>
        <taxon>Pseudomonadati</taxon>
        <taxon>Pseudomonadota</taxon>
        <taxon>Betaproteobacteria</taxon>
        <taxon>Nitrosomonadales</taxon>
        <taxon>Sulfuricellaceae</taxon>
        <taxon>Sulfuriferula</taxon>
    </lineage>
</organism>
<dbReference type="RefSeq" id="WP_147073613.1">
    <property type="nucleotide sequence ID" value="NZ_AP021884.1"/>
</dbReference>
<dbReference type="Pfam" id="PF00403">
    <property type="entry name" value="HMA"/>
    <property type="match status" value="1"/>
</dbReference>
<gene>
    <name evidence="3" type="ORF">TPL01_21570</name>
</gene>
<reference evidence="3 4" key="1">
    <citation type="submission" date="2019-07" db="EMBL/GenBank/DDBJ databases">
        <title>Whole genome shotgun sequence of Thiobacillus plumbophilus NBRC 107929.</title>
        <authorList>
            <person name="Hosoyama A."/>
            <person name="Uohara A."/>
            <person name="Ohji S."/>
            <person name="Ichikawa N."/>
        </authorList>
    </citation>
    <scope>NUCLEOTIDE SEQUENCE [LARGE SCALE GENOMIC DNA]</scope>
    <source>
        <strain evidence="3 4">NBRC 107929</strain>
    </source>
</reference>